<evidence type="ECO:0000256" key="10">
    <source>
        <dbReference type="SAM" id="SignalP"/>
    </source>
</evidence>
<dbReference type="Gene3D" id="2.10.25.10">
    <property type="entry name" value="Laminin"/>
    <property type="match status" value="6"/>
</dbReference>
<protein>
    <submittedName>
        <fullName evidence="14">Uncharacterized protein LOC106460909</fullName>
    </submittedName>
</protein>
<evidence type="ECO:0000256" key="4">
    <source>
        <dbReference type="ARBA" id="ARBA00022729"/>
    </source>
</evidence>
<dbReference type="SMART" id="SM00179">
    <property type="entry name" value="EGF_CA"/>
    <property type="match status" value="5"/>
</dbReference>
<dbReference type="InterPro" id="IPR009030">
    <property type="entry name" value="Growth_fac_rcpt_cys_sf"/>
</dbReference>
<dbReference type="Gene3D" id="6.20.200.20">
    <property type="match status" value="3"/>
</dbReference>
<dbReference type="GeneID" id="106460909"/>
<dbReference type="SUPFAM" id="SSF57196">
    <property type="entry name" value="EGF/Laminin"/>
    <property type="match status" value="1"/>
</dbReference>
<feature type="signal peptide" evidence="10">
    <location>
        <begin position="1"/>
        <end position="23"/>
    </location>
</feature>
<dbReference type="InterPro" id="IPR052080">
    <property type="entry name" value="vWF_C/EGF_Fibrillin"/>
</dbReference>
<keyword evidence="2" id="KW-0964">Secreted</keyword>
<dbReference type="PROSITE" id="PS01208">
    <property type="entry name" value="VWFC_1"/>
    <property type="match status" value="1"/>
</dbReference>
<dbReference type="InterPro" id="IPR026823">
    <property type="entry name" value="cEGF"/>
</dbReference>
<dbReference type="InterPro" id="IPR001007">
    <property type="entry name" value="VWF_dom"/>
</dbReference>
<dbReference type="PROSITE" id="PS50184">
    <property type="entry name" value="VWFC_2"/>
    <property type="match status" value="2"/>
</dbReference>
<dbReference type="PANTHER" id="PTHR47333">
    <property type="entry name" value="VON WILLEBRAND FACTOR C AND EGF DOMAIN-CONTAINING PROTEIN"/>
    <property type="match status" value="1"/>
</dbReference>
<dbReference type="InterPro" id="IPR001881">
    <property type="entry name" value="EGF-like_Ca-bd_dom"/>
</dbReference>
<dbReference type="InterPro" id="IPR049883">
    <property type="entry name" value="NOTCH1_EGF-like"/>
</dbReference>
<dbReference type="Pfam" id="PF07645">
    <property type="entry name" value="EGF_CA"/>
    <property type="match status" value="2"/>
</dbReference>
<evidence type="ECO:0000256" key="9">
    <source>
        <dbReference type="SAM" id="MobiDB-lite"/>
    </source>
</evidence>
<feature type="domain" description="EGF-like" evidence="11">
    <location>
        <begin position="378"/>
        <end position="415"/>
    </location>
</feature>
<feature type="chain" id="PRO_5045670352" evidence="10">
    <location>
        <begin position="24"/>
        <end position="1057"/>
    </location>
</feature>
<dbReference type="SMART" id="SM00214">
    <property type="entry name" value="VWC"/>
    <property type="match status" value="3"/>
</dbReference>
<dbReference type="SUPFAM" id="SSF57184">
    <property type="entry name" value="Growth factor receptor domain"/>
    <property type="match status" value="2"/>
</dbReference>
<dbReference type="SUPFAM" id="SSF57603">
    <property type="entry name" value="FnI-like domain"/>
    <property type="match status" value="3"/>
</dbReference>
<keyword evidence="6 8" id="KW-1015">Disulfide bond</keyword>
<accession>A0ABM1SIG8</accession>
<keyword evidence="4 10" id="KW-0732">Signal</keyword>
<feature type="disulfide bond" evidence="8">
    <location>
        <begin position="349"/>
        <end position="359"/>
    </location>
</feature>
<keyword evidence="3 8" id="KW-0245">EGF-like domain</keyword>
<evidence type="ECO:0000256" key="3">
    <source>
        <dbReference type="ARBA" id="ARBA00022536"/>
    </source>
</evidence>
<dbReference type="PROSITE" id="PS00022">
    <property type="entry name" value="EGF_1"/>
    <property type="match status" value="1"/>
</dbReference>
<dbReference type="RefSeq" id="XP_022243423.1">
    <property type="nucleotide sequence ID" value="XM_022387715.1"/>
</dbReference>
<feature type="disulfide bond" evidence="8">
    <location>
        <begin position="366"/>
        <end position="375"/>
    </location>
</feature>
<dbReference type="Pfam" id="PF00093">
    <property type="entry name" value="VWC"/>
    <property type="match status" value="1"/>
</dbReference>
<evidence type="ECO:0000259" key="11">
    <source>
        <dbReference type="PROSITE" id="PS50026"/>
    </source>
</evidence>
<dbReference type="SMART" id="SM00181">
    <property type="entry name" value="EGF"/>
    <property type="match status" value="6"/>
</dbReference>
<feature type="compositionally biased region" description="Basic and acidic residues" evidence="9">
    <location>
        <begin position="666"/>
        <end position="690"/>
    </location>
</feature>
<feature type="region of interest" description="Disordered" evidence="9">
    <location>
        <begin position="608"/>
        <end position="690"/>
    </location>
</feature>
<keyword evidence="13" id="KW-1185">Reference proteome</keyword>
<evidence type="ECO:0000256" key="2">
    <source>
        <dbReference type="ARBA" id="ARBA00022525"/>
    </source>
</evidence>
<feature type="domain" description="EGF-like" evidence="11">
    <location>
        <begin position="186"/>
        <end position="225"/>
    </location>
</feature>
<dbReference type="PROSITE" id="PS50026">
    <property type="entry name" value="EGF_3"/>
    <property type="match status" value="3"/>
</dbReference>
<dbReference type="Pfam" id="PF23334">
    <property type="entry name" value="VWC2L_2nd"/>
    <property type="match status" value="1"/>
</dbReference>
<keyword evidence="5" id="KW-0677">Repeat</keyword>
<organism evidence="13 14">
    <name type="scientific">Limulus polyphemus</name>
    <name type="common">Atlantic horseshoe crab</name>
    <dbReference type="NCBI Taxonomy" id="6850"/>
    <lineage>
        <taxon>Eukaryota</taxon>
        <taxon>Metazoa</taxon>
        <taxon>Ecdysozoa</taxon>
        <taxon>Arthropoda</taxon>
        <taxon>Chelicerata</taxon>
        <taxon>Merostomata</taxon>
        <taxon>Xiphosura</taxon>
        <taxon>Limulidae</taxon>
        <taxon>Limulus</taxon>
    </lineage>
</organism>
<dbReference type="Pfam" id="PF12662">
    <property type="entry name" value="cEGF"/>
    <property type="match status" value="2"/>
</dbReference>
<comment type="subcellular location">
    <subcellularLocation>
        <location evidence="1">Secreted</location>
    </subcellularLocation>
</comment>
<name>A0ABM1SIG8_LIMPO</name>
<dbReference type="Proteomes" id="UP000694941">
    <property type="component" value="Unplaced"/>
</dbReference>
<keyword evidence="7" id="KW-0325">Glycoprotein</keyword>
<dbReference type="PROSITE" id="PS00010">
    <property type="entry name" value="ASX_HYDROXYL"/>
    <property type="match status" value="2"/>
</dbReference>
<evidence type="ECO:0000256" key="7">
    <source>
        <dbReference type="ARBA" id="ARBA00023180"/>
    </source>
</evidence>
<evidence type="ECO:0000259" key="12">
    <source>
        <dbReference type="PROSITE" id="PS50184"/>
    </source>
</evidence>
<evidence type="ECO:0000256" key="5">
    <source>
        <dbReference type="ARBA" id="ARBA00022737"/>
    </source>
</evidence>
<evidence type="ECO:0000256" key="8">
    <source>
        <dbReference type="PROSITE-ProRule" id="PRU00076"/>
    </source>
</evidence>
<comment type="caution">
    <text evidence="8">Lacks conserved residue(s) required for the propagation of feature annotation.</text>
</comment>
<feature type="domain" description="EGF-like" evidence="11">
    <location>
        <begin position="345"/>
        <end position="376"/>
    </location>
</feature>
<feature type="disulfide bond" evidence="8">
    <location>
        <begin position="190"/>
        <end position="200"/>
    </location>
</feature>
<evidence type="ECO:0000313" key="13">
    <source>
        <dbReference type="Proteomes" id="UP000694941"/>
    </source>
</evidence>
<dbReference type="InterPro" id="IPR000152">
    <property type="entry name" value="EGF-type_Asp/Asn_hydroxyl_site"/>
</dbReference>
<feature type="compositionally biased region" description="Basic and acidic residues" evidence="9">
    <location>
        <begin position="608"/>
        <end position="642"/>
    </location>
</feature>
<feature type="domain" description="VWFC" evidence="12">
    <location>
        <begin position="896"/>
        <end position="957"/>
    </location>
</feature>
<feature type="domain" description="VWFC" evidence="12">
    <location>
        <begin position="962"/>
        <end position="1022"/>
    </location>
</feature>
<dbReference type="InterPro" id="IPR018097">
    <property type="entry name" value="EGF_Ca-bd_CS"/>
</dbReference>
<dbReference type="PANTHER" id="PTHR47333:SF4">
    <property type="entry name" value="EGF-LIKE DOMAIN-CONTAINING PROTEIN"/>
    <property type="match status" value="1"/>
</dbReference>
<evidence type="ECO:0000313" key="14">
    <source>
        <dbReference type="RefSeq" id="XP_022243423.1"/>
    </source>
</evidence>
<evidence type="ECO:0000256" key="6">
    <source>
        <dbReference type="ARBA" id="ARBA00023157"/>
    </source>
</evidence>
<dbReference type="CDD" id="cd00054">
    <property type="entry name" value="EGF_CA"/>
    <property type="match status" value="4"/>
</dbReference>
<dbReference type="InterPro" id="IPR000742">
    <property type="entry name" value="EGF"/>
</dbReference>
<gene>
    <name evidence="14" type="primary">LOC106460909</name>
</gene>
<dbReference type="PROSITE" id="PS01186">
    <property type="entry name" value="EGF_2"/>
    <property type="match status" value="2"/>
</dbReference>
<sequence length="1057" mass="118679">MSTFIVNVCTVLLLSLNCQEAGSLKVEKKSNTHNDYFDQRKSFGLQSSVVQLSDHLDAHHPRHLKRRGGPHLCHKGHLTTCCPGWKALYEEGPCIKAQCRNNCGGEGFCVGPNWCHCFTGRESVSCYSNTENEGSHYLSSSISMLSFKCQELKCNQQCLEGYRSVPAGCACYRGFYLDVDRKSCVDVNECEVLHPCHQICYNFPGSYRCSCQQGYQLHANGHSCLDIDECASDFRNHCDDDDCINTIGSYFCSYSEEHSDTDCFHKGSVGQNCCKGHCSKGAQCIDNECVCPAGLTGYACDHDIDECYTLGFSEKCQFFCENTFGSFKCFCPNGYTLNFDSRTCQKIQCLPDCLNGGTCLNGSCICPPGYTGNSCDLDVNECVRVPPPCEFTCRNTFGGYVCFCPPGQTSDSSCSFTSPSRKVPTKQPRKTECENEGCRKMHVSTELNSDSSTLVSGVTESAIGGNISFQGVLTSSPFQMNFTIMSSKTAFKHSSTSTLENVLLSTPLPAHEFKDPIHLHRSITNFENEEDKQVKFSLPPNLTILNRIGYDNKRVKQLQNNLTEKKQQTIIITDMKNITGETKLIDNKKEDILEKLLTDNEEEILKPRLNGEKKEIPAPKLSSKKEETPETKLDSKTVKSSETKLSSRKKQTTGDNEETLGNISTGKKEEIKLTDRKEGTPEKKLTSKEEEVPEILFSRKKEQTVEKINPLTQENSTKSTIIQKLDIPTRKEEIHKMDIFVVEDINSNKSAFNQWNLTKKSGKNKLNIKTDVNVLSQRTDMNSLEGTGDELDSVTEFKKIHTNKHQNISKNEERSKEAKEHINESFHHIGRNNSAVVPDCFYIGRRVKSGTKFFLDSNNCTKCSCKLGELRCETKTCQPLSCNNSLPGPCCHYCPEDCLFEEEIFGHNKTFTPDFDPCRKCICKNGRVYCDAVVCPILECEISSQVIPVGQCCAVCQKTKPTMCLYKGKHFYIGQLWLQHSKETCRSCLCKEGGVVECRVVVCFPLCSYPEKVPTNCCPVCSGCLYLNQTSLDKHKCYMHLKAQRTLHHQHIWIVSF</sequence>
<reference evidence="14" key="1">
    <citation type="submission" date="2025-08" db="UniProtKB">
        <authorList>
            <consortium name="RefSeq"/>
        </authorList>
    </citation>
    <scope>IDENTIFICATION</scope>
    <source>
        <tissue evidence="14">Muscle</tissue>
    </source>
</reference>
<evidence type="ECO:0000256" key="1">
    <source>
        <dbReference type="ARBA" id="ARBA00004613"/>
    </source>
</evidence>
<proteinExistence type="predicted"/>
<dbReference type="PROSITE" id="PS01187">
    <property type="entry name" value="EGF_CA"/>
    <property type="match status" value="2"/>
</dbReference>